<accession>A0A151KTZ1</accession>
<evidence type="ECO:0000313" key="1">
    <source>
        <dbReference type="EMBL" id="KYN84379.1"/>
    </source>
</evidence>
<dbReference type="AlphaFoldDB" id="A0A151KTZ1"/>
<name>A0A151KTZ1_9VIBR</name>
<evidence type="ECO:0000313" key="2">
    <source>
        <dbReference type="Proteomes" id="UP000075346"/>
    </source>
</evidence>
<organism evidence="1 2">
    <name type="scientific">Vibrio cidicii</name>
    <dbReference type="NCBI Taxonomy" id="1763883"/>
    <lineage>
        <taxon>Bacteria</taxon>
        <taxon>Pseudomonadati</taxon>
        <taxon>Pseudomonadota</taxon>
        <taxon>Gammaproteobacteria</taxon>
        <taxon>Vibrionales</taxon>
        <taxon>Vibrionaceae</taxon>
        <taxon>Vibrio</taxon>
    </lineage>
</organism>
<dbReference type="Proteomes" id="UP000075346">
    <property type="component" value="Unassembled WGS sequence"/>
</dbReference>
<comment type="caution">
    <text evidence="1">The sequence shown here is derived from an EMBL/GenBank/DDBJ whole genome shotgun (WGS) entry which is preliminary data.</text>
</comment>
<protein>
    <submittedName>
        <fullName evidence="1">Uncharacterized protein</fullName>
    </submittedName>
</protein>
<reference evidence="2" key="1">
    <citation type="submission" date="2015-12" db="EMBL/GenBank/DDBJ databases">
        <authorList>
            <person name="Shamseldin A."/>
            <person name="Moawad H."/>
            <person name="Abd El-Rahim W.M."/>
            <person name="Sadowsky M.J."/>
        </authorList>
    </citation>
    <scope>NUCLEOTIDE SEQUENCE [LARGE SCALE GENOMIC DNA]</scope>
    <source>
        <strain evidence="2">2538-88</strain>
    </source>
</reference>
<sequence>MNPNVRNEKASSARQFKLQPKEYNAALRGECRLNQPSADHFHHQKQPHTKNATRHESLLNALLCLSFNGLRFNRTKINSTLIYKQKPKRRKPK</sequence>
<dbReference type="EMBL" id="LOBR01000082">
    <property type="protein sequence ID" value="KYN84379.1"/>
    <property type="molecule type" value="Genomic_DNA"/>
</dbReference>
<gene>
    <name evidence="1" type="ORF">ATY37_20335</name>
</gene>
<proteinExistence type="predicted"/>